<feature type="region of interest" description="N-terminal hotdog fold" evidence="7">
    <location>
        <begin position="915"/>
        <end position="1036"/>
    </location>
</feature>
<dbReference type="Pfam" id="PF08240">
    <property type="entry name" value="ADH_N"/>
    <property type="match status" value="1"/>
</dbReference>
<evidence type="ECO:0000259" key="8">
    <source>
        <dbReference type="PROSITE" id="PS50075"/>
    </source>
</evidence>
<dbReference type="SUPFAM" id="SSF55048">
    <property type="entry name" value="Probable ACP-binding domain of malonyl-CoA ACP transacylase"/>
    <property type="match status" value="1"/>
</dbReference>
<dbReference type="InterPro" id="IPR020843">
    <property type="entry name" value="ER"/>
</dbReference>
<dbReference type="InterPro" id="IPR049552">
    <property type="entry name" value="PKS_DH_N"/>
</dbReference>
<evidence type="ECO:0000259" key="10">
    <source>
        <dbReference type="PROSITE" id="PS52019"/>
    </source>
</evidence>
<dbReference type="Pfam" id="PF00107">
    <property type="entry name" value="ADH_zinc_N"/>
    <property type="match status" value="1"/>
</dbReference>
<dbReference type="SMART" id="SM00823">
    <property type="entry name" value="PKS_PP"/>
    <property type="match status" value="1"/>
</dbReference>
<dbReference type="GO" id="GO:0031177">
    <property type="term" value="F:phosphopantetheine binding"/>
    <property type="evidence" value="ECO:0007669"/>
    <property type="project" value="InterPro"/>
</dbReference>
<evidence type="ECO:0000256" key="3">
    <source>
        <dbReference type="ARBA" id="ARBA00022679"/>
    </source>
</evidence>
<organism evidence="11 12">
    <name type="scientific">Rhizobium oryziradicis</name>
    <dbReference type="NCBI Taxonomy" id="1867956"/>
    <lineage>
        <taxon>Bacteria</taxon>
        <taxon>Pseudomonadati</taxon>
        <taxon>Pseudomonadota</taxon>
        <taxon>Alphaproteobacteria</taxon>
        <taxon>Hyphomicrobiales</taxon>
        <taxon>Rhizobiaceae</taxon>
        <taxon>Rhizobium/Agrobacterium group</taxon>
        <taxon>Rhizobium</taxon>
    </lineage>
</organism>
<name>A0A1Q8ZYE2_9HYPH</name>
<dbReference type="InterPro" id="IPR014043">
    <property type="entry name" value="Acyl_transferase_dom"/>
</dbReference>
<dbReference type="PROSITE" id="PS00606">
    <property type="entry name" value="KS3_1"/>
    <property type="match status" value="1"/>
</dbReference>
<keyword evidence="4" id="KW-0521">NADP</keyword>
<dbReference type="SMART" id="SM00827">
    <property type="entry name" value="PKS_AT"/>
    <property type="match status" value="1"/>
</dbReference>
<feature type="domain" description="Carrier" evidence="8">
    <location>
        <begin position="2364"/>
        <end position="2443"/>
    </location>
</feature>
<dbReference type="SUPFAM" id="SSF51735">
    <property type="entry name" value="NAD(P)-binding Rossmann-fold domains"/>
    <property type="match status" value="3"/>
</dbReference>
<keyword evidence="6" id="KW-0012">Acyltransferase</keyword>
<evidence type="ECO:0000256" key="7">
    <source>
        <dbReference type="PROSITE-ProRule" id="PRU01363"/>
    </source>
</evidence>
<dbReference type="InterPro" id="IPR050091">
    <property type="entry name" value="PKS_NRPS_Biosynth_Enz"/>
</dbReference>
<evidence type="ECO:0000313" key="12">
    <source>
        <dbReference type="Proteomes" id="UP000186894"/>
    </source>
</evidence>
<dbReference type="Pfam" id="PF21089">
    <property type="entry name" value="PKS_DH_N"/>
    <property type="match status" value="1"/>
</dbReference>
<dbReference type="GO" id="GO:0016491">
    <property type="term" value="F:oxidoreductase activity"/>
    <property type="evidence" value="ECO:0007669"/>
    <property type="project" value="InterPro"/>
</dbReference>
<evidence type="ECO:0000256" key="5">
    <source>
        <dbReference type="ARBA" id="ARBA00023268"/>
    </source>
</evidence>
<dbReference type="GO" id="GO:0004315">
    <property type="term" value="F:3-oxoacyl-[acyl-carrier-protein] synthase activity"/>
    <property type="evidence" value="ECO:0007669"/>
    <property type="project" value="InterPro"/>
</dbReference>
<dbReference type="GO" id="GO:0004312">
    <property type="term" value="F:fatty acid synthase activity"/>
    <property type="evidence" value="ECO:0007669"/>
    <property type="project" value="TreeGrafter"/>
</dbReference>
<dbReference type="SUPFAM" id="SSF52151">
    <property type="entry name" value="FabD/lysophospholipase-like"/>
    <property type="match status" value="1"/>
</dbReference>
<gene>
    <name evidence="11" type="ORF">BJF95_12210</name>
</gene>
<protein>
    <submittedName>
        <fullName evidence="11">Uncharacterized protein</fullName>
    </submittedName>
</protein>
<dbReference type="EMBL" id="MKIM01000015">
    <property type="protein sequence ID" value="OLP47006.1"/>
    <property type="molecule type" value="Genomic_DNA"/>
</dbReference>
<dbReference type="InterPro" id="IPR049551">
    <property type="entry name" value="PKS_DH_C"/>
</dbReference>
<dbReference type="InterPro" id="IPR018201">
    <property type="entry name" value="Ketoacyl_synth_AS"/>
</dbReference>
<dbReference type="InterPro" id="IPR013968">
    <property type="entry name" value="PKS_KR"/>
</dbReference>
<dbReference type="Pfam" id="PF02801">
    <property type="entry name" value="Ketoacyl-synt_C"/>
    <property type="match status" value="1"/>
</dbReference>
<dbReference type="InterPro" id="IPR011032">
    <property type="entry name" value="GroES-like_sf"/>
</dbReference>
<evidence type="ECO:0000313" key="11">
    <source>
        <dbReference type="EMBL" id="OLP47006.1"/>
    </source>
</evidence>
<dbReference type="Gene3D" id="3.40.366.10">
    <property type="entry name" value="Malonyl-Coenzyme A Acyl Carrier Protein, domain 2"/>
    <property type="match status" value="1"/>
</dbReference>
<dbReference type="Gene3D" id="3.30.70.3290">
    <property type="match status" value="1"/>
</dbReference>
<dbReference type="PROSITE" id="PS52004">
    <property type="entry name" value="KS3_2"/>
    <property type="match status" value="1"/>
</dbReference>
<keyword evidence="5" id="KW-0511">Multifunctional enzyme</keyword>
<dbReference type="InterPro" id="IPR013149">
    <property type="entry name" value="ADH-like_C"/>
</dbReference>
<dbReference type="InterPro" id="IPR057326">
    <property type="entry name" value="KR_dom"/>
</dbReference>
<dbReference type="InterPro" id="IPR002364">
    <property type="entry name" value="Quin_OxRdtase/zeta-crystal_CS"/>
</dbReference>
<evidence type="ECO:0000256" key="2">
    <source>
        <dbReference type="ARBA" id="ARBA00022553"/>
    </source>
</evidence>
<dbReference type="Gene3D" id="3.90.180.10">
    <property type="entry name" value="Medium-chain alcohol dehydrogenases, catalytic domain"/>
    <property type="match status" value="1"/>
</dbReference>
<dbReference type="SMART" id="SM00826">
    <property type="entry name" value="PKS_DH"/>
    <property type="match status" value="1"/>
</dbReference>
<evidence type="ECO:0000256" key="1">
    <source>
        <dbReference type="ARBA" id="ARBA00022450"/>
    </source>
</evidence>
<dbReference type="PANTHER" id="PTHR43775">
    <property type="entry name" value="FATTY ACID SYNTHASE"/>
    <property type="match status" value="1"/>
</dbReference>
<dbReference type="SUPFAM" id="SSF53901">
    <property type="entry name" value="Thiolase-like"/>
    <property type="match status" value="1"/>
</dbReference>
<dbReference type="SMART" id="SM00822">
    <property type="entry name" value="PKS_KR"/>
    <property type="match status" value="1"/>
</dbReference>
<reference evidence="11 12" key="1">
    <citation type="submission" date="2016-09" db="EMBL/GenBank/DDBJ databases">
        <title>Rhizobium oryziradicis sp. nov., isolated from the root of rice.</title>
        <authorList>
            <person name="Zhao J."/>
            <person name="Zhang X."/>
        </authorList>
    </citation>
    <scope>NUCLEOTIDE SEQUENCE [LARGE SCALE GENOMIC DNA]</scope>
    <source>
        <strain evidence="11 12">N19</strain>
    </source>
</reference>
<dbReference type="GO" id="GO:0008270">
    <property type="term" value="F:zinc ion binding"/>
    <property type="evidence" value="ECO:0007669"/>
    <property type="project" value="InterPro"/>
</dbReference>
<keyword evidence="12" id="KW-1185">Reference proteome</keyword>
<dbReference type="InterPro" id="IPR016036">
    <property type="entry name" value="Malonyl_transacylase_ACP-bd"/>
</dbReference>
<sequence>MMKELGNKSVVGEVAVVGAGARLPGASDIASFWNVLKSGRNTVSDTPKGRWSVGRFLRPGEPQPGFAYTFAGGYLADPFAFDPALFGISHREARQMDPQQRMLLEVTWSALEDANIPASSLSGQNVGVYIGASNVDYQSSATQDPSLMESHYMTGNSLSILSNRLSHAFDLRGPSFTVDSACSSSFVALNEAMAALNDGRIDLAIVGGVNLLLSPAPFVGFSQAHMLSPTGRCRPFSEEADGYVRSEGAVVVVLRRLKDARSEGNAVRGILLGSSANSDGYTPGISLPSMDGQKHLLQSLYADLGLHPDKLAFVEAHGTGTKAGDPIEARAIGESLGMHRSRPLPIGSAKSNVGHLECVSGLVGLLKSCLSLQNHLLPRSVFSERLNDAIPFADMNLAVAQQDIKLERQPGQDRLIAGICNYGFGGTNAHVVVAEGDPAVKVASVADQAKTDHSKTGAPQVIAISAATKEALKIRSAQIAQVLANGARVEDVANALGHRRDLLPHRLVVPISTPAAVSASLQAVAEDMPVQRGIATAATWEKSPVAFVFTGNGCQFRDMGQLAYKKSAIFREEIQDIDQLFKPLSGWSIADTIEHGVEPERLALTSISQPLIYAIQSALVTTFARFGIKPDVVFGHSMGEVAAAEACGALSRKEAVKVIYLRSHHQEYVRGHGTMLVVATTETRIAELLEQSGISGVEIAAINGPNSLTVSGPSEALLRLAKECSKNKIATVKLDIQYPFHSSALDPYRDDLVKDLSGIMAGASSIPFLSTVVGAEIDGEQLTGHYWWQNIRNPVQFRLATEKALERHIHCFVEIGPKPILSGPIKDTLRAHATDSQFMNTLSDKDQPDADPIMQLISRFIAMGMGFSTEAAFGAKRPSRVSIPPYPMQRNEFTLGGTSEGLLAFGKMTKAPKRHALLGDRMASGSPEWRSLLDPAILPFLEDHQVDGAVVVPASGLVEMALQVGREIYGDKPFEVSELDVFKALAIMPGEIREVSTIWADQSHGVEIWSRKRFSTNSEDWILHARGTIATLSSRKVEALLPPVADQIIRNSHAEVYEEATRAGLEYGPKFRRVESIERDDVTTDSRLSMPDAVPEHSLDYMLHPISFDAALHGLFISRPQKDGETKAYMPVRIRNVRVWEPGVAICRSITLLTNETERFKTVAVSLFSATGALVASVDAVVLRAVYLSRATIPDRTFRTEIVALQRPDLSASFAAIAADMKARPVTEAAPWLLTRAFCVSLAQTILRNLAQDGAEGSPEDFVKSGHIVPEAVHYLTALNQVLSEFVTASDSENTKDMALAMALPSPHALLATLINRFPSANMEIRLAADALEHAERYLRTGQQPATTSWLLQRFESETCLAAPAVRALADVLTQLTRSATQPLRVLALEPFGPGLVKALAELADAGRIEVTFCSKTAADIDAQRQEFRADSLINRLVLKDEIEEQPVAFDVLVSFAASLVAGNDRSLFTQALGLMKTAAPIIIAAPGTDSTLDMLRGLWNLWLEPMSSGEVAGRTPSVEAVKRQLRKIGVENIDSCATDNGQGNIVFGRAPVREFDKAVLENLSDVGRIALVVDQGQASLAADFLQFIETIATGAQPEEALLGWLDQAGTDEALTLILAPHATEHDALDELAHRIEYLRAILECIEASGKTVRLFVLTEAMTADTQTKSGLERAIQGFVRVAINEYPNIDLRLIHLLPGADIEVIAKVIAVPGPEKEWQIDGNGASVLRVRRGIMPPKPLEANNRSVLRFEYPGRLDSFVWTVAERRELAVGEIEVQVAAVGLNFRDVLVGLGILDDDLLGAGLTAASLGFECSGTVARIGPGVSRFKIGDRVMGFAKDAFTSHVVTPAWYFHQAPTGIDLEAAATIPVAFVTAWYALVERAHLKKGEDVLIHGGAGGVGQAAIQIARNIGARIFTTASSPMRQRIARVAGADLLFDSRQERFADAIRSEYGGVDVVLNSLAGKGMLESFKLMKPFGRFIELGKRDFLENTTLGLRPFVRNLQYSGVDLDELLGHDRGLVESMLAKISEAFSRRELVPLTYQVLEGFEVGRAFRALQGSEHIGKIVVKPPALAREDVDQLVFTAKPGTYVVIGGAGGFGFSTARWLAKKGATKLVLASRRGVVEPELVAQVNDMRAQGVEVITMALDVRDADAVKAFVDTVRSQHGEIRGVIHTAVALDDGLISGLTSERLRGVLGAKVDGVLNLDAALSDVDLDFFVVYSSATTVIGSPGQGAYVAANAFLEGFMEKRRALGKPGLAIGWGAISDAGIIARDKSLADRLRRTTGVVGIRASEALAQLGRLLALGNAAAPIQFYSNISPSEAAGKLALINSPTYAGLGLVRAQEGVESGDDIATAIAGETPEKALEIVIKIMRREVAQILRMPESQIDSDRQMGELGLDSLMALELQLGIERLAGVQVPLVGINNRRLSDVAAMVLHHMGVDLGSSEDEDLELDDAMRMTEMHVTDSASTEEIAKIKAHIKSTSRLGAAE</sequence>
<dbReference type="SMART" id="SM00825">
    <property type="entry name" value="PKS_KS"/>
    <property type="match status" value="1"/>
</dbReference>
<dbReference type="InterPro" id="IPR032821">
    <property type="entry name" value="PKS_assoc"/>
</dbReference>
<dbReference type="InterPro" id="IPR020841">
    <property type="entry name" value="PKS_Beta-ketoAc_synthase_dom"/>
</dbReference>
<feature type="region of interest" description="C-terminal hotdog fold" evidence="7">
    <location>
        <begin position="1048"/>
        <end position="1192"/>
    </location>
</feature>
<evidence type="ECO:0000256" key="6">
    <source>
        <dbReference type="ARBA" id="ARBA00023315"/>
    </source>
</evidence>
<feature type="active site" description="Proton acceptor; for dehydratase activity" evidence="7">
    <location>
        <position position="944"/>
    </location>
</feature>
<dbReference type="Gene3D" id="1.10.1200.10">
    <property type="entry name" value="ACP-like"/>
    <property type="match status" value="1"/>
</dbReference>
<dbReference type="InterPro" id="IPR014030">
    <property type="entry name" value="Ketoacyl_synth_N"/>
</dbReference>
<dbReference type="Pfam" id="PF16197">
    <property type="entry name" value="KAsynt_C_assoc"/>
    <property type="match status" value="1"/>
</dbReference>
<dbReference type="InterPro" id="IPR036736">
    <property type="entry name" value="ACP-like_sf"/>
</dbReference>
<dbReference type="InterPro" id="IPR013154">
    <property type="entry name" value="ADH-like_N"/>
</dbReference>
<dbReference type="STRING" id="1867956.BJF95_12210"/>
<dbReference type="SMART" id="SM00829">
    <property type="entry name" value="PKS_ER"/>
    <property type="match status" value="1"/>
</dbReference>
<keyword evidence="3" id="KW-0808">Transferase</keyword>
<dbReference type="Pfam" id="PF00698">
    <property type="entry name" value="Acyl_transf_1"/>
    <property type="match status" value="1"/>
</dbReference>
<dbReference type="GO" id="GO:0006633">
    <property type="term" value="P:fatty acid biosynthetic process"/>
    <property type="evidence" value="ECO:0007669"/>
    <property type="project" value="InterPro"/>
</dbReference>
<dbReference type="OrthoDB" id="9778690at2"/>
<dbReference type="PROSITE" id="PS50075">
    <property type="entry name" value="CARRIER"/>
    <property type="match status" value="1"/>
</dbReference>
<dbReference type="InterPro" id="IPR009081">
    <property type="entry name" value="PP-bd_ACP"/>
</dbReference>
<dbReference type="Gene3D" id="3.10.129.110">
    <property type="entry name" value="Polyketide synthase dehydratase"/>
    <property type="match status" value="1"/>
</dbReference>
<dbReference type="SUPFAM" id="SSF50129">
    <property type="entry name" value="GroES-like"/>
    <property type="match status" value="1"/>
</dbReference>
<keyword evidence="1" id="KW-0596">Phosphopantetheine</keyword>
<comment type="caution">
    <text evidence="11">The sequence shown here is derived from an EMBL/GenBank/DDBJ whole genome shotgun (WGS) entry which is preliminary data.</text>
</comment>
<dbReference type="FunFam" id="3.40.50.720:FF:000209">
    <property type="entry name" value="Polyketide synthase Pks12"/>
    <property type="match status" value="1"/>
</dbReference>
<accession>A0A1Q8ZYE2</accession>
<dbReference type="SUPFAM" id="SSF47336">
    <property type="entry name" value="ACP-like"/>
    <property type="match status" value="1"/>
</dbReference>
<proteinExistence type="predicted"/>
<dbReference type="CDD" id="cd00833">
    <property type="entry name" value="PKS"/>
    <property type="match status" value="1"/>
</dbReference>
<feature type="domain" description="Ketosynthase family 3 (KS3)" evidence="9">
    <location>
        <begin position="11"/>
        <end position="435"/>
    </location>
</feature>
<dbReference type="InterPro" id="IPR014031">
    <property type="entry name" value="Ketoacyl_synth_C"/>
</dbReference>
<evidence type="ECO:0000256" key="4">
    <source>
        <dbReference type="ARBA" id="ARBA00022857"/>
    </source>
</evidence>
<evidence type="ECO:0000259" key="9">
    <source>
        <dbReference type="PROSITE" id="PS52004"/>
    </source>
</evidence>
<dbReference type="InterPro" id="IPR016039">
    <property type="entry name" value="Thiolase-like"/>
</dbReference>
<dbReference type="Proteomes" id="UP000186894">
    <property type="component" value="Unassembled WGS sequence"/>
</dbReference>
<feature type="domain" description="PKS/mFAS DH" evidence="10">
    <location>
        <begin position="915"/>
        <end position="1192"/>
    </location>
</feature>
<dbReference type="InterPro" id="IPR001227">
    <property type="entry name" value="Ac_transferase_dom_sf"/>
</dbReference>
<dbReference type="InterPro" id="IPR042104">
    <property type="entry name" value="PKS_dehydratase_sf"/>
</dbReference>
<dbReference type="InterPro" id="IPR036291">
    <property type="entry name" value="NAD(P)-bd_dom_sf"/>
</dbReference>
<dbReference type="Pfam" id="PF14765">
    <property type="entry name" value="PS-DH"/>
    <property type="match status" value="1"/>
</dbReference>
<dbReference type="PROSITE" id="PS01162">
    <property type="entry name" value="QOR_ZETA_CRYSTAL"/>
    <property type="match status" value="1"/>
</dbReference>
<dbReference type="CDD" id="cd05195">
    <property type="entry name" value="enoyl_red"/>
    <property type="match status" value="1"/>
</dbReference>
<dbReference type="PROSITE" id="PS52019">
    <property type="entry name" value="PKS_MFAS_DH"/>
    <property type="match status" value="1"/>
</dbReference>
<dbReference type="InterPro" id="IPR020807">
    <property type="entry name" value="PKS_DH"/>
</dbReference>
<dbReference type="PANTHER" id="PTHR43775:SF37">
    <property type="entry name" value="SI:DKEY-61P9.11"/>
    <property type="match status" value="1"/>
</dbReference>
<feature type="active site" description="Proton donor; for dehydratase activity" evidence="7">
    <location>
        <position position="1109"/>
    </location>
</feature>
<dbReference type="Gene3D" id="3.40.47.10">
    <property type="match status" value="1"/>
</dbReference>
<dbReference type="Pfam" id="PF00109">
    <property type="entry name" value="ketoacyl-synt"/>
    <property type="match status" value="1"/>
</dbReference>
<dbReference type="InterPro" id="IPR020806">
    <property type="entry name" value="PKS_PP-bd"/>
</dbReference>
<dbReference type="InterPro" id="IPR049900">
    <property type="entry name" value="PKS_mFAS_DH"/>
</dbReference>
<dbReference type="Pfam" id="PF00550">
    <property type="entry name" value="PP-binding"/>
    <property type="match status" value="1"/>
</dbReference>
<dbReference type="Gene3D" id="3.40.50.720">
    <property type="entry name" value="NAD(P)-binding Rossmann-like Domain"/>
    <property type="match status" value="3"/>
</dbReference>
<dbReference type="Pfam" id="PF08659">
    <property type="entry name" value="KR"/>
    <property type="match status" value="1"/>
</dbReference>
<keyword evidence="2" id="KW-0597">Phosphoprotein</keyword>
<dbReference type="InterPro" id="IPR016035">
    <property type="entry name" value="Acyl_Trfase/lysoPLipase"/>
</dbReference>